<keyword evidence="9" id="KW-0175">Coiled coil</keyword>
<dbReference type="PROSITE" id="PS50109">
    <property type="entry name" value="HIS_KIN"/>
    <property type="match status" value="1"/>
</dbReference>
<evidence type="ECO:0000313" key="12">
    <source>
        <dbReference type="EMBL" id="MBE4909505.1"/>
    </source>
</evidence>
<keyword evidence="7" id="KW-0067">ATP-binding</keyword>
<dbReference type="NCBIfam" id="TIGR00229">
    <property type="entry name" value="sensory_box"/>
    <property type="match status" value="3"/>
</dbReference>
<dbReference type="InterPro" id="IPR036890">
    <property type="entry name" value="HATPase_C_sf"/>
</dbReference>
<evidence type="ECO:0000259" key="10">
    <source>
        <dbReference type="PROSITE" id="PS50109"/>
    </source>
</evidence>
<dbReference type="RefSeq" id="WP_193538188.1">
    <property type="nucleotide sequence ID" value="NZ_JADCLJ010000022.1"/>
</dbReference>
<dbReference type="SUPFAM" id="SSF55874">
    <property type="entry name" value="ATPase domain of HSP90 chaperone/DNA topoisomerase II/histidine kinase"/>
    <property type="match status" value="1"/>
</dbReference>
<evidence type="ECO:0000259" key="11">
    <source>
        <dbReference type="PROSITE" id="PS50112"/>
    </source>
</evidence>
<dbReference type="InterPro" id="IPR005467">
    <property type="entry name" value="His_kinase_dom"/>
</dbReference>
<feature type="domain" description="Histidine kinase" evidence="10">
    <location>
        <begin position="417"/>
        <end position="623"/>
    </location>
</feature>
<evidence type="ECO:0000256" key="9">
    <source>
        <dbReference type="SAM" id="Coils"/>
    </source>
</evidence>
<dbReference type="Pfam" id="PF13426">
    <property type="entry name" value="PAS_9"/>
    <property type="match status" value="1"/>
</dbReference>
<evidence type="ECO:0000256" key="8">
    <source>
        <dbReference type="ARBA" id="ARBA00023012"/>
    </source>
</evidence>
<dbReference type="SUPFAM" id="SSF55785">
    <property type="entry name" value="PYP-like sensor domain (PAS domain)"/>
    <property type="match status" value="3"/>
</dbReference>
<dbReference type="PANTHER" id="PTHR43065">
    <property type="entry name" value="SENSOR HISTIDINE KINASE"/>
    <property type="match status" value="1"/>
</dbReference>
<dbReference type="PROSITE" id="PS50112">
    <property type="entry name" value="PAS"/>
    <property type="match status" value="2"/>
</dbReference>
<dbReference type="Gene3D" id="3.30.450.20">
    <property type="entry name" value="PAS domain"/>
    <property type="match status" value="3"/>
</dbReference>
<dbReference type="InterPro" id="IPR000014">
    <property type="entry name" value="PAS"/>
</dbReference>
<evidence type="ECO:0000313" key="13">
    <source>
        <dbReference type="Proteomes" id="UP001516662"/>
    </source>
</evidence>
<dbReference type="EC" id="2.7.13.3" evidence="2"/>
<evidence type="ECO:0000256" key="5">
    <source>
        <dbReference type="ARBA" id="ARBA00022741"/>
    </source>
</evidence>
<dbReference type="CDD" id="cd00082">
    <property type="entry name" value="HisKA"/>
    <property type="match status" value="1"/>
</dbReference>
<keyword evidence="4" id="KW-0808">Transferase</keyword>
<keyword evidence="5" id="KW-0547">Nucleotide-binding</keyword>
<keyword evidence="13" id="KW-1185">Reference proteome</keyword>
<keyword evidence="8" id="KW-0902">Two-component regulatory system</keyword>
<dbReference type="Pfam" id="PF13188">
    <property type="entry name" value="PAS_8"/>
    <property type="match status" value="1"/>
</dbReference>
<dbReference type="InterPro" id="IPR035965">
    <property type="entry name" value="PAS-like_dom_sf"/>
</dbReference>
<proteinExistence type="predicted"/>
<dbReference type="PRINTS" id="PR00344">
    <property type="entry name" value="BCTRLSENSOR"/>
</dbReference>
<dbReference type="Gene3D" id="3.30.565.10">
    <property type="entry name" value="Histidine kinase-like ATPase, C-terminal domain"/>
    <property type="match status" value="1"/>
</dbReference>
<keyword evidence="3" id="KW-0597">Phosphoprotein</keyword>
<evidence type="ECO:0000256" key="3">
    <source>
        <dbReference type="ARBA" id="ARBA00022553"/>
    </source>
</evidence>
<evidence type="ECO:0000256" key="4">
    <source>
        <dbReference type="ARBA" id="ARBA00022679"/>
    </source>
</evidence>
<dbReference type="InterPro" id="IPR003594">
    <property type="entry name" value="HATPase_dom"/>
</dbReference>
<evidence type="ECO:0000256" key="7">
    <source>
        <dbReference type="ARBA" id="ARBA00022840"/>
    </source>
</evidence>
<gene>
    <name evidence="12" type="ORF">IMZ08_15750</name>
</gene>
<dbReference type="Pfam" id="PF02518">
    <property type="entry name" value="HATPase_c"/>
    <property type="match status" value="1"/>
</dbReference>
<comment type="caution">
    <text evidence="12">The sequence shown here is derived from an EMBL/GenBank/DDBJ whole genome shotgun (WGS) entry which is preliminary data.</text>
</comment>
<feature type="domain" description="PAS" evidence="11">
    <location>
        <begin position="169"/>
        <end position="224"/>
    </location>
</feature>
<comment type="catalytic activity">
    <reaction evidence="1">
        <text>ATP + protein L-histidine = ADP + protein N-phospho-L-histidine.</text>
        <dbReference type="EC" id="2.7.13.3"/>
    </reaction>
</comment>
<protein>
    <recommendedName>
        <fullName evidence="2">histidine kinase</fullName>
        <ecNumber evidence="2">2.7.13.3</ecNumber>
    </recommendedName>
</protein>
<dbReference type="Gene3D" id="1.10.287.130">
    <property type="match status" value="1"/>
</dbReference>
<feature type="domain" description="PAS" evidence="11">
    <location>
        <begin position="48"/>
        <end position="118"/>
    </location>
</feature>
<dbReference type="SMART" id="SM00091">
    <property type="entry name" value="PAS"/>
    <property type="match status" value="3"/>
</dbReference>
<dbReference type="Pfam" id="PF00512">
    <property type="entry name" value="HisKA"/>
    <property type="match status" value="1"/>
</dbReference>
<dbReference type="Pfam" id="PF00989">
    <property type="entry name" value="PAS"/>
    <property type="match status" value="1"/>
</dbReference>
<dbReference type="InterPro" id="IPR004358">
    <property type="entry name" value="Sig_transdc_His_kin-like_C"/>
</dbReference>
<dbReference type="CDD" id="cd00130">
    <property type="entry name" value="PAS"/>
    <property type="match status" value="2"/>
</dbReference>
<dbReference type="EMBL" id="JADCLJ010000022">
    <property type="protein sequence ID" value="MBE4909505.1"/>
    <property type="molecule type" value="Genomic_DNA"/>
</dbReference>
<evidence type="ECO:0000256" key="6">
    <source>
        <dbReference type="ARBA" id="ARBA00022777"/>
    </source>
</evidence>
<name>A0ABR9QLW4_9BACI</name>
<dbReference type="InterPro" id="IPR036097">
    <property type="entry name" value="HisK_dim/P_sf"/>
</dbReference>
<dbReference type="Proteomes" id="UP001516662">
    <property type="component" value="Unassembled WGS sequence"/>
</dbReference>
<dbReference type="SMART" id="SM00387">
    <property type="entry name" value="HATPase_c"/>
    <property type="match status" value="1"/>
</dbReference>
<feature type="coiled-coil region" evidence="9">
    <location>
        <begin position="3"/>
        <end position="44"/>
    </location>
</feature>
<accession>A0ABR9QLW4</accession>
<dbReference type="SMART" id="SM00388">
    <property type="entry name" value="HisKA"/>
    <property type="match status" value="1"/>
</dbReference>
<dbReference type="SUPFAM" id="SSF47384">
    <property type="entry name" value="Homodimeric domain of signal transducing histidine kinase"/>
    <property type="match status" value="1"/>
</dbReference>
<keyword evidence="6" id="KW-0418">Kinase</keyword>
<reference evidence="12 13" key="1">
    <citation type="submission" date="2020-10" db="EMBL/GenBank/DDBJ databases">
        <title>Bacillus sp. HD4P25, an endophyte from a halophyte.</title>
        <authorList>
            <person name="Sun J.-Q."/>
        </authorList>
    </citation>
    <scope>NUCLEOTIDE SEQUENCE [LARGE SCALE GENOMIC DNA]</scope>
    <source>
        <strain evidence="12 13">YIM 93174</strain>
    </source>
</reference>
<dbReference type="InterPro" id="IPR003661">
    <property type="entry name" value="HisK_dim/P_dom"/>
</dbReference>
<evidence type="ECO:0000256" key="2">
    <source>
        <dbReference type="ARBA" id="ARBA00012438"/>
    </source>
</evidence>
<evidence type="ECO:0000256" key="1">
    <source>
        <dbReference type="ARBA" id="ARBA00000085"/>
    </source>
</evidence>
<sequence length="624" mass="72356">MNLTKNETEYQKLLVKVQALEMENQSLKYENDKLKVTYDRVEKDWLENEQMFKDLFHRSPDGILILNESGQIVDANPSFCKSLKMKKKQLLHISLEDLIEPNYKYKAEKINNVLYKNGRVRGDLPLVTQEEEKRIFDFTGTTNTYNNLYTLILRDITEKRAMENELRISEERFRDMFEHAIEAIIIWDDRFKIIRANESASRMFELPNKQLLEHSLLDFVKDDEEFQAVYEEFYRKGQIREELPFNMPNGEQKQLEFTSKKHVIDGYNMTAFRNVSERKRMVKELIDSELKFRKIFDSVMDGIVLLNNKFKIIAINPVAASILEVSDVASIGKKLDDIIGLPSGSFDEKFANQMQHKGEKEFILHNGKEKIIEYAYKRQMISNVHMALFRDVTEKKEMEERLRKSDTLSVVGELAAGIAHEIRNPMTALKGFIHLLQASVKEDFSMYFDVITTELKRIESIITEFLILAKPQALHYEKKDLTKVMSDTIELLRPQATLGNVQIIFQHNDQLPEMYCEPNQLKQVFINIIKNGIEVMPKGGSILVKMFHEVPDQLVISIADEGSGIHKDKLKRLGEPFYTTKERGTGLGLMVSYKIIEEHRGKIDVTSEVGVGSVFKITLPLSNC</sequence>
<organism evidence="12 13">
    <name type="scientific">Litchfieldia luteola</name>
    <dbReference type="NCBI Taxonomy" id="682179"/>
    <lineage>
        <taxon>Bacteria</taxon>
        <taxon>Bacillati</taxon>
        <taxon>Bacillota</taxon>
        <taxon>Bacilli</taxon>
        <taxon>Bacillales</taxon>
        <taxon>Bacillaceae</taxon>
        <taxon>Litchfieldia</taxon>
    </lineage>
</organism>
<dbReference type="PANTHER" id="PTHR43065:SF34">
    <property type="entry name" value="SPORULATION KINASE A"/>
    <property type="match status" value="1"/>
</dbReference>
<dbReference type="InterPro" id="IPR013767">
    <property type="entry name" value="PAS_fold"/>
</dbReference>